<keyword evidence="8 9" id="KW-0443">Lipid metabolism</keyword>
<comment type="catalytic activity">
    <reaction evidence="10">
        <text>a 1,2-diacyl-sn-glycero-3-phosphocholine + H2O = a 1-acyl-sn-glycero-3-phosphocholine + a fatty acid + H(+)</text>
        <dbReference type="Rhea" id="RHEA:15801"/>
        <dbReference type="ChEBI" id="CHEBI:15377"/>
        <dbReference type="ChEBI" id="CHEBI:15378"/>
        <dbReference type="ChEBI" id="CHEBI:28868"/>
        <dbReference type="ChEBI" id="CHEBI:57643"/>
        <dbReference type="ChEBI" id="CHEBI:58168"/>
        <dbReference type="EC" id="3.1.1.4"/>
    </reaction>
</comment>
<dbReference type="Pfam" id="PF01735">
    <property type="entry name" value="PLA2_B"/>
    <property type="match status" value="1"/>
</dbReference>
<evidence type="ECO:0000256" key="3">
    <source>
        <dbReference type="ARBA" id="ARBA00022490"/>
    </source>
</evidence>
<dbReference type="PROSITE" id="PS51210">
    <property type="entry name" value="PLA2C"/>
    <property type="match status" value="1"/>
</dbReference>
<dbReference type="SUPFAM" id="SSF52151">
    <property type="entry name" value="FabD/lysophospholipase-like"/>
    <property type="match status" value="1"/>
</dbReference>
<dbReference type="PANTHER" id="PTHR10728">
    <property type="entry name" value="CYTOSOLIC PHOSPHOLIPASE A2"/>
    <property type="match status" value="1"/>
</dbReference>
<feature type="domain" description="C2" evidence="11">
    <location>
        <begin position="1"/>
        <end position="106"/>
    </location>
</feature>
<dbReference type="SMART" id="SM00022">
    <property type="entry name" value="PLAc"/>
    <property type="match status" value="1"/>
</dbReference>
<dbReference type="Gene3D" id="3.40.1090.10">
    <property type="entry name" value="Cytosolic phospholipase A2 catalytic domain"/>
    <property type="match status" value="1"/>
</dbReference>
<sequence length="744" mass="83946">MPYWNLSVTVLRGKFNQSYDVLSKCDCYVVLKLPTACACCHRTKTVKNSDTPKWNETFCFRVHSGVKNILEFHIFDADKLTKDDYFSTILFDINNLTPGQKQTKCFISDDKKKSELWVEFEMTESSEKPEPYFSNGVLMAGPFCALDVKVQKRLKTNAEKSMMLKLRGAYKEDCMISSSVENPSGTQTIRYYINRDLETEFSLLPPKAGTEVDGTNPKTADILSSVSVKPLPAKQQIKLSMPVGQVPLVAVVCSGGGTRAMISTFGGLRALQKLQLLDAVSYITGVSGSTWTMAYLYNDANWSNTDLNGVMESVKKEISKSVFSIFSPEQLRHYKEKMEERAKEGQLVSLVDMWGLAIEYLIQGKKTLGTLSDQQMALSKGQNPLPIYPALNMKNGKTGSIIETEWCEFTPYEVGFTKYGAFVPAQNFGSEYYLGHMVKKLPESGIYSLLGIWSSVFSLSLTQLWSIVTGVIPSWASKIGEEVNHTDTDDKPTTSDTLQVSPMTDLAKKLSNFLTCRPIISQVFNFLRGFHLHRNYCENCDFTAWKDTHPDAFPNSLTPADATLGLVDSAFVLKSGFPPVLRSNRHADVILSLNYAWDPDHFKAIKQTQEYCANRKIPFPKIDYKKLESEPIKEVYVFEDKDNPEAPIVLHFPMVNISFKQFKAPGVKREGKAEMKEGDFDIDFTSMFCPFATHNLTYQPEDFQKLTNLTTYNILNNKDIIINTLNKVHKRNMERIPVTKASKV</sequence>
<evidence type="ECO:0000256" key="6">
    <source>
        <dbReference type="ARBA" id="ARBA00022837"/>
    </source>
</evidence>
<dbReference type="OrthoDB" id="419768at2759"/>
<dbReference type="InterPro" id="IPR016035">
    <property type="entry name" value="Acyl_Trfase/lysoPLipase"/>
</dbReference>
<dbReference type="GO" id="GO:0046475">
    <property type="term" value="P:glycerophospholipid catabolic process"/>
    <property type="evidence" value="ECO:0007669"/>
    <property type="project" value="TreeGrafter"/>
</dbReference>
<evidence type="ECO:0000256" key="8">
    <source>
        <dbReference type="ARBA" id="ARBA00023098"/>
    </source>
</evidence>
<dbReference type="EC" id="3.1.1.4" evidence="2 10"/>
<dbReference type="SMART" id="SM00239">
    <property type="entry name" value="C2"/>
    <property type="match status" value="1"/>
</dbReference>
<evidence type="ECO:0000256" key="7">
    <source>
        <dbReference type="ARBA" id="ARBA00022963"/>
    </source>
</evidence>
<dbReference type="InterPro" id="IPR000008">
    <property type="entry name" value="C2_dom"/>
</dbReference>
<dbReference type="Proteomes" id="UP000281406">
    <property type="component" value="Unassembled WGS sequence"/>
</dbReference>
<evidence type="ECO:0000313" key="14">
    <source>
        <dbReference type="Proteomes" id="UP000281406"/>
    </source>
</evidence>
<evidence type="ECO:0000259" key="11">
    <source>
        <dbReference type="PROSITE" id="PS50004"/>
    </source>
</evidence>
<keyword evidence="5 9" id="KW-0378">Hydrolase</keyword>
<keyword evidence="4 10" id="KW-0479">Metal-binding</keyword>
<proteinExistence type="predicted"/>
<evidence type="ECO:0000256" key="2">
    <source>
        <dbReference type="ARBA" id="ARBA00013278"/>
    </source>
</evidence>
<evidence type="ECO:0000256" key="10">
    <source>
        <dbReference type="RuleBase" id="RU362102"/>
    </source>
</evidence>
<dbReference type="Gene3D" id="2.60.40.150">
    <property type="entry name" value="C2 domain"/>
    <property type="match status" value="1"/>
</dbReference>
<evidence type="ECO:0000259" key="12">
    <source>
        <dbReference type="PROSITE" id="PS51210"/>
    </source>
</evidence>
<dbReference type="GO" id="GO:0005829">
    <property type="term" value="C:cytosol"/>
    <property type="evidence" value="ECO:0007669"/>
    <property type="project" value="TreeGrafter"/>
</dbReference>
<keyword evidence="7 9" id="KW-0442">Lipid degradation</keyword>
<comment type="caution">
    <text evidence="13">The sequence shown here is derived from an EMBL/GenBank/DDBJ whole genome shotgun (WGS) entry which is preliminary data.</text>
</comment>
<dbReference type="Pfam" id="PF00168">
    <property type="entry name" value="C2"/>
    <property type="match status" value="1"/>
</dbReference>
<evidence type="ECO:0000256" key="9">
    <source>
        <dbReference type="PROSITE-ProRule" id="PRU00555"/>
    </source>
</evidence>
<dbReference type="CDD" id="cd04036">
    <property type="entry name" value="C2_cPLA2"/>
    <property type="match status" value="1"/>
</dbReference>
<evidence type="ECO:0000313" key="13">
    <source>
        <dbReference type="EMBL" id="ROJ78926.1"/>
    </source>
</evidence>
<accession>A0A3N0XW31</accession>
<reference evidence="13 14" key="1">
    <citation type="submission" date="2018-10" db="EMBL/GenBank/DDBJ databases">
        <title>Genome assembly for a Yunnan-Guizhou Plateau 3E fish, Anabarilius grahami (Regan), and its evolutionary and genetic applications.</title>
        <authorList>
            <person name="Jiang W."/>
        </authorList>
    </citation>
    <scope>NUCLEOTIDE SEQUENCE [LARGE SCALE GENOMIC DNA]</scope>
    <source>
        <strain evidence="13">AG-KIZ</strain>
        <tissue evidence="13">Muscle</tissue>
    </source>
</reference>
<keyword evidence="3 10" id="KW-0963">Cytoplasm</keyword>
<dbReference type="PROSITE" id="PS50004">
    <property type="entry name" value="C2"/>
    <property type="match status" value="1"/>
</dbReference>
<comment type="domain">
    <text evidence="10">The N-terminal C2 domain associates with lipid membranes upon calcium binding.</text>
</comment>
<gene>
    <name evidence="13" type="ORF">DPX16_15451</name>
</gene>
<dbReference type="AlphaFoldDB" id="A0A3N0XW31"/>
<dbReference type="InterPro" id="IPR002642">
    <property type="entry name" value="LysoPLipase_cat_dom"/>
</dbReference>
<dbReference type="FunFam" id="2.60.40.150:FF:000030">
    <property type="entry name" value="Phospholipase A2"/>
    <property type="match status" value="1"/>
</dbReference>
<dbReference type="SUPFAM" id="SSF49562">
    <property type="entry name" value="C2 domain (Calcium/lipid-binding domain, CaLB)"/>
    <property type="match status" value="1"/>
</dbReference>
<keyword evidence="6 10" id="KW-0106">Calcium</keyword>
<dbReference type="InterPro" id="IPR041847">
    <property type="entry name" value="C2_cPLA2"/>
</dbReference>
<comment type="subcellular location">
    <subcellularLocation>
        <location evidence="1">Cytoplasm</location>
    </subcellularLocation>
</comment>
<dbReference type="EMBL" id="RJVU01059333">
    <property type="protein sequence ID" value="ROJ78926.1"/>
    <property type="molecule type" value="Genomic_DNA"/>
</dbReference>
<evidence type="ECO:0000256" key="5">
    <source>
        <dbReference type="ARBA" id="ARBA00022801"/>
    </source>
</evidence>
<organism evidence="13 14">
    <name type="scientific">Anabarilius grahami</name>
    <name type="common">Kanglang fish</name>
    <name type="synonym">Barilius grahami</name>
    <dbReference type="NCBI Taxonomy" id="495550"/>
    <lineage>
        <taxon>Eukaryota</taxon>
        <taxon>Metazoa</taxon>
        <taxon>Chordata</taxon>
        <taxon>Craniata</taxon>
        <taxon>Vertebrata</taxon>
        <taxon>Euteleostomi</taxon>
        <taxon>Actinopterygii</taxon>
        <taxon>Neopterygii</taxon>
        <taxon>Teleostei</taxon>
        <taxon>Ostariophysi</taxon>
        <taxon>Cypriniformes</taxon>
        <taxon>Xenocyprididae</taxon>
        <taxon>Xenocypridinae</taxon>
        <taxon>Xenocypridinae incertae sedis</taxon>
        <taxon>Anabarilius</taxon>
    </lineage>
</organism>
<evidence type="ECO:0000256" key="1">
    <source>
        <dbReference type="ARBA" id="ARBA00004496"/>
    </source>
</evidence>
<dbReference type="GO" id="GO:0047498">
    <property type="term" value="F:calcium-dependent phospholipase A2 activity"/>
    <property type="evidence" value="ECO:0007669"/>
    <property type="project" value="TreeGrafter"/>
</dbReference>
<dbReference type="GO" id="GO:0005509">
    <property type="term" value="F:calcium ion binding"/>
    <property type="evidence" value="ECO:0007669"/>
    <property type="project" value="InterPro"/>
</dbReference>
<keyword evidence="14" id="KW-1185">Reference proteome</keyword>
<evidence type="ECO:0000256" key="4">
    <source>
        <dbReference type="ARBA" id="ARBA00022723"/>
    </source>
</evidence>
<name>A0A3N0XW31_ANAGA</name>
<dbReference type="InterPro" id="IPR035892">
    <property type="entry name" value="C2_domain_sf"/>
</dbReference>
<feature type="domain" description="PLA2c" evidence="12">
    <location>
        <begin position="198"/>
        <end position="744"/>
    </location>
</feature>
<dbReference type="PANTHER" id="PTHR10728:SF32">
    <property type="entry name" value="CYTOSOLIC PHOSPHOLIPASE A2 BETA"/>
    <property type="match status" value="1"/>
</dbReference>
<protein>
    <recommendedName>
        <fullName evidence="2 10">Phospholipase A2</fullName>
        <ecNumber evidence="2 10">3.1.1.4</ecNumber>
    </recommendedName>
</protein>
<dbReference type="GO" id="GO:0005544">
    <property type="term" value="F:calcium-dependent phospholipid binding"/>
    <property type="evidence" value="ECO:0007669"/>
    <property type="project" value="TreeGrafter"/>
</dbReference>